<evidence type="ECO:0000256" key="1">
    <source>
        <dbReference type="SAM" id="MobiDB-lite"/>
    </source>
</evidence>
<name>A0ABV8A3E0_9DEIO</name>
<evidence type="ECO:0000259" key="2">
    <source>
        <dbReference type="PROSITE" id="PS51832"/>
    </source>
</evidence>
<organism evidence="3 4">
    <name type="scientific">Deinococcus antarcticus</name>
    <dbReference type="NCBI Taxonomy" id="1298767"/>
    <lineage>
        <taxon>Bacteria</taxon>
        <taxon>Thermotogati</taxon>
        <taxon>Deinococcota</taxon>
        <taxon>Deinococci</taxon>
        <taxon>Deinococcales</taxon>
        <taxon>Deinococcaceae</taxon>
        <taxon>Deinococcus</taxon>
    </lineage>
</organism>
<dbReference type="Proteomes" id="UP001595748">
    <property type="component" value="Unassembled WGS sequence"/>
</dbReference>
<dbReference type="PROSITE" id="PS51832">
    <property type="entry name" value="HD_GYP"/>
    <property type="match status" value="1"/>
</dbReference>
<dbReference type="EMBL" id="JBHRZF010000050">
    <property type="protein sequence ID" value="MFC3860193.1"/>
    <property type="molecule type" value="Genomic_DNA"/>
</dbReference>
<feature type="region of interest" description="Disordered" evidence="1">
    <location>
        <begin position="1"/>
        <end position="27"/>
    </location>
</feature>
<sequence length="337" mass="36194">MFRRSRQNPSAPPVDARTSRSAGESLTDPTQVLASLLSRPTVEGVLEQALSYAAGLLGDGVKGYAVLRRGQDRVVAVYGYPRGLAGQALSGPWASMRPRLLTDGTRELYEVNAPELHRVFDDAGMSDVPLSLVVPVSDRGRGIGALVLDRTSSAPVSPTQQEAVTRWAASVGSLVGLIESREDWQHTARQVTAAVVEAVESQEFEGLGHAQQVAETSVRIGRSLGLSGRELEELWFAATLHDLGKLHGTAGHAQVGANFLHGAPQLAEARKAIRHHHERWDGEGEPDKLSGEDIPLYARVIAVANAYVHSGSVDAVIEEAGRSLDPRLVEHLTKVIK</sequence>
<dbReference type="CDD" id="cd00077">
    <property type="entry name" value="HDc"/>
    <property type="match status" value="1"/>
</dbReference>
<evidence type="ECO:0000313" key="3">
    <source>
        <dbReference type="EMBL" id="MFC3860193.1"/>
    </source>
</evidence>
<gene>
    <name evidence="3" type="ORF">ACFOPQ_05370</name>
</gene>
<dbReference type="InterPro" id="IPR003607">
    <property type="entry name" value="HD/PDEase_dom"/>
</dbReference>
<dbReference type="InterPro" id="IPR037522">
    <property type="entry name" value="HD_GYP_dom"/>
</dbReference>
<reference evidence="4" key="1">
    <citation type="journal article" date="2019" name="Int. J. Syst. Evol. Microbiol.">
        <title>The Global Catalogue of Microorganisms (GCM) 10K type strain sequencing project: providing services to taxonomists for standard genome sequencing and annotation.</title>
        <authorList>
            <consortium name="The Broad Institute Genomics Platform"/>
            <consortium name="The Broad Institute Genome Sequencing Center for Infectious Disease"/>
            <person name="Wu L."/>
            <person name="Ma J."/>
        </authorList>
    </citation>
    <scope>NUCLEOTIDE SEQUENCE [LARGE SCALE GENOMIC DNA]</scope>
    <source>
        <strain evidence="4">CCTCC AB 2013263</strain>
    </source>
</reference>
<dbReference type="SMART" id="SM00471">
    <property type="entry name" value="HDc"/>
    <property type="match status" value="1"/>
</dbReference>
<accession>A0ABV8A3E0</accession>
<dbReference type="Gene3D" id="1.10.3210.10">
    <property type="entry name" value="Hypothetical protein af1432"/>
    <property type="match status" value="2"/>
</dbReference>
<evidence type="ECO:0000313" key="4">
    <source>
        <dbReference type="Proteomes" id="UP001595748"/>
    </source>
</evidence>
<protein>
    <submittedName>
        <fullName evidence="3">HD domain-containing phosphohydrolase</fullName>
    </submittedName>
</protein>
<dbReference type="InterPro" id="IPR052020">
    <property type="entry name" value="Cyclic_di-GMP/3'3'-cGAMP_PDE"/>
</dbReference>
<dbReference type="PANTHER" id="PTHR45228">
    <property type="entry name" value="CYCLIC DI-GMP PHOSPHODIESTERASE TM_0186-RELATED"/>
    <property type="match status" value="1"/>
</dbReference>
<keyword evidence="4" id="KW-1185">Reference proteome</keyword>
<feature type="domain" description="HD-GYP" evidence="2">
    <location>
        <begin position="161"/>
        <end position="337"/>
    </location>
</feature>
<dbReference type="SUPFAM" id="SSF109604">
    <property type="entry name" value="HD-domain/PDEase-like"/>
    <property type="match status" value="1"/>
</dbReference>
<dbReference type="Pfam" id="PF13487">
    <property type="entry name" value="HD_5"/>
    <property type="match status" value="1"/>
</dbReference>
<comment type="caution">
    <text evidence="3">The sequence shown here is derived from an EMBL/GenBank/DDBJ whole genome shotgun (WGS) entry which is preliminary data.</text>
</comment>
<proteinExistence type="predicted"/>
<dbReference type="RefSeq" id="WP_380076343.1">
    <property type="nucleotide sequence ID" value="NZ_JBHRZF010000050.1"/>
</dbReference>
<dbReference type="PANTHER" id="PTHR45228:SF4">
    <property type="entry name" value="LIPOPROTEIN"/>
    <property type="match status" value="1"/>
</dbReference>
<dbReference type="SUPFAM" id="SSF55781">
    <property type="entry name" value="GAF domain-like"/>
    <property type="match status" value="1"/>
</dbReference>